<dbReference type="InterPro" id="IPR039315">
    <property type="entry name" value="CheW"/>
</dbReference>
<dbReference type="InterPro" id="IPR002545">
    <property type="entry name" value="CheW-lke_dom"/>
</dbReference>
<sequence>MVAAATRGTGPGGRLHLLFTLGGDRYALPASVIVEVLALRPLKRVPEAPPWIAGLLTRGGRAVPVIDLAVRQGGPPAARRASTRLAIVDYEPQPGAPRRQLGLVLEQATETRRLDEAGFGPSGLTTGPAGYLGAVGAEPGAAPPRMVQRIEVAGLLPADVRDILFPPDADAG</sequence>
<accession>A0ABV7L8Y1</accession>
<dbReference type="EMBL" id="JBHRTR010000054">
    <property type="protein sequence ID" value="MFC3231138.1"/>
    <property type="molecule type" value="Genomic_DNA"/>
</dbReference>
<dbReference type="Pfam" id="PF01584">
    <property type="entry name" value="CheW"/>
    <property type="match status" value="1"/>
</dbReference>
<organism evidence="2 3">
    <name type="scientific">Marinibaculum pumilum</name>
    <dbReference type="NCBI Taxonomy" id="1766165"/>
    <lineage>
        <taxon>Bacteria</taxon>
        <taxon>Pseudomonadati</taxon>
        <taxon>Pseudomonadota</taxon>
        <taxon>Alphaproteobacteria</taxon>
        <taxon>Rhodospirillales</taxon>
        <taxon>Rhodospirillaceae</taxon>
        <taxon>Marinibaculum</taxon>
    </lineage>
</organism>
<dbReference type="PANTHER" id="PTHR22617:SF43">
    <property type="entry name" value="PROTEIN PILI"/>
    <property type="match status" value="1"/>
</dbReference>
<protein>
    <submittedName>
        <fullName evidence="2">Chemotaxis protein CheW</fullName>
    </submittedName>
</protein>
<dbReference type="PANTHER" id="PTHR22617">
    <property type="entry name" value="CHEMOTAXIS SENSOR HISTIDINE KINASE-RELATED"/>
    <property type="match status" value="1"/>
</dbReference>
<evidence type="ECO:0000259" key="1">
    <source>
        <dbReference type="PROSITE" id="PS50851"/>
    </source>
</evidence>
<dbReference type="SUPFAM" id="SSF50341">
    <property type="entry name" value="CheW-like"/>
    <property type="match status" value="1"/>
</dbReference>
<dbReference type="PROSITE" id="PS50851">
    <property type="entry name" value="CHEW"/>
    <property type="match status" value="1"/>
</dbReference>
<feature type="domain" description="CheW-like" evidence="1">
    <location>
        <begin position="13"/>
        <end position="161"/>
    </location>
</feature>
<evidence type="ECO:0000313" key="2">
    <source>
        <dbReference type="EMBL" id="MFC3231138.1"/>
    </source>
</evidence>
<proteinExistence type="predicted"/>
<dbReference type="Gene3D" id="2.30.30.40">
    <property type="entry name" value="SH3 Domains"/>
    <property type="match status" value="1"/>
</dbReference>
<reference evidence="3" key="1">
    <citation type="journal article" date="2019" name="Int. J. Syst. Evol. Microbiol.">
        <title>The Global Catalogue of Microorganisms (GCM) 10K type strain sequencing project: providing services to taxonomists for standard genome sequencing and annotation.</title>
        <authorList>
            <consortium name="The Broad Institute Genomics Platform"/>
            <consortium name="The Broad Institute Genome Sequencing Center for Infectious Disease"/>
            <person name="Wu L."/>
            <person name="Ma J."/>
        </authorList>
    </citation>
    <scope>NUCLEOTIDE SEQUENCE [LARGE SCALE GENOMIC DNA]</scope>
    <source>
        <strain evidence="3">KCTC 42964</strain>
    </source>
</reference>
<dbReference type="SMART" id="SM00260">
    <property type="entry name" value="CheW"/>
    <property type="match status" value="1"/>
</dbReference>
<dbReference type="Proteomes" id="UP001595528">
    <property type="component" value="Unassembled WGS sequence"/>
</dbReference>
<evidence type="ECO:0000313" key="3">
    <source>
        <dbReference type="Proteomes" id="UP001595528"/>
    </source>
</evidence>
<comment type="caution">
    <text evidence="2">The sequence shown here is derived from an EMBL/GenBank/DDBJ whole genome shotgun (WGS) entry which is preliminary data.</text>
</comment>
<dbReference type="InterPro" id="IPR036061">
    <property type="entry name" value="CheW-like_dom_sf"/>
</dbReference>
<dbReference type="Gene3D" id="2.40.50.180">
    <property type="entry name" value="CheA-289, Domain 4"/>
    <property type="match status" value="1"/>
</dbReference>
<name>A0ABV7L8Y1_9PROT</name>
<keyword evidence="3" id="KW-1185">Reference proteome</keyword>
<gene>
    <name evidence="2" type="ORF">ACFOGJ_28075</name>
</gene>
<dbReference type="RefSeq" id="WP_379906603.1">
    <property type="nucleotide sequence ID" value="NZ_JBHRTR010000054.1"/>
</dbReference>